<reference evidence="3 4" key="2">
    <citation type="journal article" date="2016" name="Int. J. Syst. Evol. Microbiol.">
        <title>Vitellibacter aquimaris sp. nov., a marine bacterium isolated from seawater.</title>
        <authorList>
            <person name="Thevarajoo S."/>
            <person name="Selvaratnam C."/>
            <person name="Goh K.M."/>
            <person name="Hong K.W."/>
            <person name="Chan X.Y."/>
            <person name="Chan K.G."/>
            <person name="Chong C.S."/>
        </authorList>
    </citation>
    <scope>NUCLEOTIDE SEQUENCE [LARGE SCALE GENOMIC DNA]</scope>
    <source>
        <strain evidence="3 4">D-24</strain>
    </source>
</reference>
<dbReference type="Proteomes" id="UP000070138">
    <property type="component" value="Unassembled WGS sequence"/>
</dbReference>
<name>A0A137RHG0_9FLAO</name>
<gene>
    <name evidence="3" type="ORF">LS48_07460</name>
</gene>
<dbReference type="STRING" id="1548749.LS48_07460"/>
<keyword evidence="4" id="KW-1185">Reference proteome</keyword>
<keyword evidence="2" id="KW-0732">Signal</keyword>
<sequence length="113" mass="12954">MKTLSTIIIFCFPLLIGFQATAQIHKKGGAEYLGPDWYRTIENFNNSPLPVVPIDYVPFAARKLDKVEKPLIPDVFRTNETSRFSLADEKRSDSMQLKNKLQKQKLAIKNNNQ</sequence>
<proteinExistence type="predicted"/>
<feature type="region of interest" description="Disordered" evidence="1">
    <location>
        <begin position="87"/>
        <end position="113"/>
    </location>
</feature>
<protein>
    <submittedName>
        <fullName evidence="3">Uncharacterized protein</fullName>
    </submittedName>
</protein>
<feature type="compositionally biased region" description="Low complexity" evidence="1">
    <location>
        <begin position="96"/>
        <end position="113"/>
    </location>
</feature>
<feature type="signal peptide" evidence="2">
    <location>
        <begin position="1"/>
        <end position="22"/>
    </location>
</feature>
<comment type="caution">
    <text evidence="3">The sequence shown here is derived from an EMBL/GenBank/DDBJ whole genome shotgun (WGS) entry which is preliminary data.</text>
</comment>
<dbReference type="RefSeq" id="WP_062621590.1">
    <property type="nucleotide sequence ID" value="NZ_JRWG01000004.1"/>
</dbReference>
<evidence type="ECO:0000256" key="1">
    <source>
        <dbReference type="SAM" id="MobiDB-lite"/>
    </source>
</evidence>
<feature type="chain" id="PRO_5007479684" evidence="2">
    <location>
        <begin position="23"/>
        <end position="113"/>
    </location>
</feature>
<organism evidence="3 4">
    <name type="scientific">Aequorivita aquimaris</name>
    <dbReference type="NCBI Taxonomy" id="1548749"/>
    <lineage>
        <taxon>Bacteria</taxon>
        <taxon>Pseudomonadati</taxon>
        <taxon>Bacteroidota</taxon>
        <taxon>Flavobacteriia</taxon>
        <taxon>Flavobacteriales</taxon>
        <taxon>Flavobacteriaceae</taxon>
        <taxon>Aequorivita</taxon>
    </lineage>
</organism>
<accession>A0A137RHG0</accession>
<evidence type="ECO:0000256" key="2">
    <source>
        <dbReference type="SAM" id="SignalP"/>
    </source>
</evidence>
<dbReference type="OrthoDB" id="9845920at2"/>
<evidence type="ECO:0000313" key="3">
    <source>
        <dbReference type="EMBL" id="KXN98929.1"/>
    </source>
</evidence>
<dbReference type="AlphaFoldDB" id="A0A137RHG0"/>
<reference evidence="4" key="1">
    <citation type="submission" date="2014-10" db="EMBL/GenBank/DDBJ databases">
        <title>Genome sequencing of Vitellibacter sp. D-24.</title>
        <authorList>
            <person name="Thevarajoo S."/>
            <person name="Selvaratnam C."/>
            <person name="Goh K.M."/>
            <person name="Chong C.S."/>
        </authorList>
    </citation>
    <scope>NUCLEOTIDE SEQUENCE [LARGE SCALE GENOMIC DNA]</scope>
    <source>
        <strain evidence="4">D-24</strain>
    </source>
</reference>
<dbReference type="EMBL" id="JRWG01000004">
    <property type="protein sequence ID" value="KXN98929.1"/>
    <property type="molecule type" value="Genomic_DNA"/>
</dbReference>
<evidence type="ECO:0000313" key="4">
    <source>
        <dbReference type="Proteomes" id="UP000070138"/>
    </source>
</evidence>